<accession>A0A437MZM8</accession>
<reference evidence="2 3" key="1">
    <citation type="submission" date="2019-01" db="EMBL/GenBank/DDBJ databases">
        <authorList>
            <person name="Chen W.-M."/>
        </authorList>
    </citation>
    <scope>NUCLEOTIDE SEQUENCE [LARGE SCALE GENOMIC DNA]</scope>
    <source>
        <strain evidence="2 3">YBJ-36</strain>
    </source>
</reference>
<protein>
    <submittedName>
        <fullName evidence="2">Uncharacterized protein</fullName>
    </submittedName>
</protein>
<feature type="compositionally biased region" description="Polar residues" evidence="1">
    <location>
        <begin position="1"/>
        <end position="17"/>
    </location>
</feature>
<dbReference type="RefSeq" id="WP_127703439.1">
    <property type="nucleotide sequence ID" value="NZ_SACK01000001.1"/>
</dbReference>
<feature type="region of interest" description="Disordered" evidence="1">
    <location>
        <begin position="1"/>
        <end position="172"/>
    </location>
</feature>
<evidence type="ECO:0000313" key="3">
    <source>
        <dbReference type="Proteomes" id="UP000282759"/>
    </source>
</evidence>
<proteinExistence type="predicted"/>
<gene>
    <name evidence="2" type="ORF">EOD41_03840</name>
</gene>
<evidence type="ECO:0000313" key="2">
    <source>
        <dbReference type="EMBL" id="RVU03074.1"/>
    </source>
</evidence>
<dbReference type="OrthoDB" id="799505at2"/>
<dbReference type="Proteomes" id="UP000282759">
    <property type="component" value="Unassembled WGS sequence"/>
</dbReference>
<dbReference type="AlphaFoldDB" id="A0A437MZM8"/>
<name>A0A437MZM8_9SPHI</name>
<dbReference type="EMBL" id="SACK01000001">
    <property type="protein sequence ID" value="RVU03074.1"/>
    <property type="molecule type" value="Genomic_DNA"/>
</dbReference>
<keyword evidence="3" id="KW-1185">Reference proteome</keyword>
<feature type="compositionally biased region" description="Basic and acidic residues" evidence="1">
    <location>
        <begin position="21"/>
        <end position="34"/>
    </location>
</feature>
<sequence>MSAYNDDQQNPSTTNGANAYKVDDDNNPTEKDLTKGLFGGEMQDADAPGMEAEGQGGHKFGENNLTPSGDDKNNPSQNAGYGNEYFKRSEPSQEVAGDNNFRPEGEEGYVEGTSDNDGTNTGGETGAAGYNEAPEQQKVGGATGPGEPGTADYKPEYDEGTPDYGSDSPDNK</sequence>
<comment type="caution">
    <text evidence="2">The sequence shown here is derived from an EMBL/GenBank/DDBJ whole genome shotgun (WGS) entry which is preliminary data.</text>
</comment>
<organism evidence="2 3">
    <name type="scientific">Mucilaginibacter limnophilus</name>
    <dbReference type="NCBI Taxonomy" id="1932778"/>
    <lineage>
        <taxon>Bacteria</taxon>
        <taxon>Pseudomonadati</taxon>
        <taxon>Bacteroidota</taxon>
        <taxon>Sphingobacteriia</taxon>
        <taxon>Sphingobacteriales</taxon>
        <taxon>Sphingobacteriaceae</taxon>
        <taxon>Mucilaginibacter</taxon>
    </lineage>
</organism>
<evidence type="ECO:0000256" key="1">
    <source>
        <dbReference type="SAM" id="MobiDB-lite"/>
    </source>
</evidence>